<dbReference type="AlphaFoldDB" id="A0A433LC75"/>
<organism evidence="1 2">
    <name type="scientific">Vreelandella populi</name>
    <dbReference type="NCBI Taxonomy" id="2498858"/>
    <lineage>
        <taxon>Bacteria</taxon>
        <taxon>Pseudomonadati</taxon>
        <taxon>Pseudomonadota</taxon>
        <taxon>Gammaproteobacteria</taxon>
        <taxon>Oceanospirillales</taxon>
        <taxon>Halomonadaceae</taxon>
        <taxon>Vreelandella</taxon>
    </lineage>
</organism>
<dbReference type="EMBL" id="RZHD01000005">
    <property type="protein sequence ID" value="RUR46209.1"/>
    <property type="molecule type" value="Genomic_DNA"/>
</dbReference>
<accession>A0A433LC75</accession>
<dbReference type="RefSeq" id="WP_126981656.1">
    <property type="nucleotide sequence ID" value="NZ_RZHD01000005.1"/>
</dbReference>
<evidence type="ECO:0000313" key="1">
    <source>
        <dbReference type="EMBL" id="RUR46209.1"/>
    </source>
</evidence>
<dbReference type="OrthoDB" id="5830125at2"/>
<name>A0A433LC75_9GAMM</name>
<proteinExistence type="predicted"/>
<sequence length="259" mass="28371">MSLESQIAALVSAANNLTSQVAGKMAGIDKAVKNAVEGIPREIERKMDREVFVDQLNGDDNNPGTSANPVKTIRKAAQETPSGAAVSITLMSDYEFYDVRDNADFLNAYVRIRSFDVNSHKKIKFNRYNNDGRERIAGFGSRRGGLFNFYNVVLELPDMPQNPGTFGYNSTVITTHGGDDMGVPLSLRMNNVEIIVPDAAINNFWFMGNQNGITLASVINLTAPKAWIDRGRFFFGGVESEGVFVGRRIVSNPGILPSV</sequence>
<protein>
    <submittedName>
        <fullName evidence="1">Uncharacterized protein</fullName>
    </submittedName>
</protein>
<comment type="caution">
    <text evidence="1">The sequence shown here is derived from an EMBL/GenBank/DDBJ whole genome shotgun (WGS) entry which is preliminary data.</text>
</comment>
<dbReference type="Proteomes" id="UP000286912">
    <property type="component" value="Unassembled WGS sequence"/>
</dbReference>
<gene>
    <name evidence="1" type="ORF">ELY37_09475</name>
</gene>
<reference evidence="1 2" key="1">
    <citation type="submission" date="2018-12" db="EMBL/GenBank/DDBJ databases">
        <title>three novel Halomonas strain isolated from plants.</title>
        <authorList>
            <person name="Sun C."/>
        </authorList>
    </citation>
    <scope>NUCLEOTIDE SEQUENCE [LARGE SCALE GENOMIC DNA]</scope>
    <source>
        <strain evidence="1 2">RC</strain>
    </source>
</reference>
<evidence type="ECO:0000313" key="2">
    <source>
        <dbReference type="Proteomes" id="UP000286912"/>
    </source>
</evidence>
<keyword evidence="2" id="KW-1185">Reference proteome</keyword>